<name>A0A0C3QSB9_9AGAM</name>
<proteinExistence type="predicted"/>
<dbReference type="Proteomes" id="UP000054248">
    <property type="component" value="Unassembled WGS sequence"/>
</dbReference>
<protein>
    <submittedName>
        <fullName evidence="1">Uncharacterized protein</fullName>
    </submittedName>
</protein>
<dbReference type="AlphaFoldDB" id="A0A0C3QSB9"/>
<dbReference type="HOGENOM" id="CLU_2869307_0_0_1"/>
<dbReference type="EMBL" id="KN822968">
    <property type="protein sequence ID" value="KIO30834.1"/>
    <property type="molecule type" value="Genomic_DNA"/>
</dbReference>
<accession>A0A0C3QSB9</accession>
<evidence type="ECO:0000313" key="2">
    <source>
        <dbReference type="Proteomes" id="UP000054248"/>
    </source>
</evidence>
<reference evidence="2" key="2">
    <citation type="submission" date="2015-01" db="EMBL/GenBank/DDBJ databases">
        <title>Evolutionary Origins and Diversification of the Mycorrhizal Mutualists.</title>
        <authorList>
            <consortium name="DOE Joint Genome Institute"/>
            <consortium name="Mycorrhizal Genomics Consortium"/>
            <person name="Kohler A."/>
            <person name="Kuo A."/>
            <person name="Nagy L.G."/>
            <person name="Floudas D."/>
            <person name="Copeland A."/>
            <person name="Barry K.W."/>
            <person name="Cichocki N."/>
            <person name="Veneault-Fourrey C."/>
            <person name="LaButti K."/>
            <person name="Lindquist E.A."/>
            <person name="Lipzen A."/>
            <person name="Lundell T."/>
            <person name="Morin E."/>
            <person name="Murat C."/>
            <person name="Riley R."/>
            <person name="Ohm R."/>
            <person name="Sun H."/>
            <person name="Tunlid A."/>
            <person name="Henrissat B."/>
            <person name="Grigoriev I.V."/>
            <person name="Hibbett D.S."/>
            <person name="Martin F."/>
        </authorList>
    </citation>
    <scope>NUCLEOTIDE SEQUENCE [LARGE SCALE GENOMIC DNA]</scope>
    <source>
        <strain evidence="2">MUT 4182</strain>
    </source>
</reference>
<reference evidence="1 2" key="1">
    <citation type="submission" date="2014-04" db="EMBL/GenBank/DDBJ databases">
        <authorList>
            <consortium name="DOE Joint Genome Institute"/>
            <person name="Kuo A."/>
            <person name="Girlanda M."/>
            <person name="Perotto S."/>
            <person name="Kohler A."/>
            <person name="Nagy L.G."/>
            <person name="Floudas D."/>
            <person name="Copeland A."/>
            <person name="Barry K.W."/>
            <person name="Cichocki N."/>
            <person name="Veneault-Fourrey C."/>
            <person name="LaButti K."/>
            <person name="Lindquist E.A."/>
            <person name="Lipzen A."/>
            <person name="Lundell T."/>
            <person name="Morin E."/>
            <person name="Murat C."/>
            <person name="Sun H."/>
            <person name="Tunlid A."/>
            <person name="Henrissat B."/>
            <person name="Grigoriev I.V."/>
            <person name="Hibbett D.S."/>
            <person name="Martin F."/>
            <person name="Nordberg H.P."/>
            <person name="Cantor M.N."/>
            <person name="Hua S.X."/>
        </authorList>
    </citation>
    <scope>NUCLEOTIDE SEQUENCE [LARGE SCALE GENOMIC DNA]</scope>
    <source>
        <strain evidence="1 2">MUT 4182</strain>
    </source>
</reference>
<organism evidence="1 2">
    <name type="scientific">Tulasnella calospora MUT 4182</name>
    <dbReference type="NCBI Taxonomy" id="1051891"/>
    <lineage>
        <taxon>Eukaryota</taxon>
        <taxon>Fungi</taxon>
        <taxon>Dikarya</taxon>
        <taxon>Basidiomycota</taxon>
        <taxon>Agaricomycotina</taxon>
        <taxon>Agaricomycetes</taxon>
        <taxon>Cantharellales</taxon>
        <taxon>Tulasnellaceae</taxon>
        <taxon>Tulasnella</taxon>
    </lineage>
</organism>
<evidence type="ECO:0000313" key="1">
    <source>
        <dbReference type="EMBL" id="KIO30834.1"/>
    </source>
</evidence>
<sequence length="64" mass="7263">MFPTVRVSLWRFQTIQICPMEQRSGNWTAYTIPNPSNPSDRVIGATPIARHARGWSEGDSSYHS</sequence>
<gene>
    <name evidence="1" type="ORF">M407DRAFT_146121</name>
</gene>
<keyword evidence="2" id="KW-1185">Reference proteome</keyword>